<feature type="region of interest" description="Disordered" evidence="1">
    <location>
        <begin position="72"/>
        <end position="97"/>
    </location>
</feature>
<reference evidence="3" key="1">
    <citation type="journal article" date="2017" name="Nat. Ecol. Evol.">
        <title>Genome expansion and lineage-specific genetic innovations in the forest pathogenic fungi Armillaria.</title>
        <authorList>
            <person name="Sipos G."/>
            <person name="Prasanna A.N."/>
            <person name="Walter M.C."/>
            <person name="O'Connor E."/>
            <person name="Balint B."/>
            <person name="Krizsan K."/>
            <person name="Kiss B."/>
            <person name="Hess J."/>
            <person name="Varga T."/>
            <person name="Slot J."/>
            <person name="Riley R."/>
            <person name="Boka B."/>
            <person name="Rigling D."/>
            <person name="Barry K."/>
            <person name="Lee J."/>
            <person name="Mihaltcheva S."/>
            <person name="LaButti K."/>
            <person name="Lipzen A."/>
            <person name="Waldron R."/>
            <person name="Moloney N.M."/>
            <person name="Sperisen C."/>
            <person name="Kredics L."/>
            <person name="Vagvoelgyi C."/>
            <person name="Patrignani A."/>
            <person name="Fitzpatrick D."/>
            <person name="Nagy I."/>
            <person name="Doyle S."/>
            <person name="Anderson J.B."/>
            <person name="Grigoriev I.V."/>
            <person name="Gueldener U."/>
            <person name="Muensterkoetter M."/>
            <person name="Nagy L.G."/>
        </authorList>
    </citation>
    <scope>NUCLEOTIDE SEQUENCE [LARGE SCALE GENOMIC DNA]</scope>
    <source>
        <strain evidence="3">28-4</strain>
    </source>
</reference>
<dbReference type="AlphaFoldDB" id="A0A2H3ATZ6"/>
<protein>
    <submittedName>
        <fullName evidence="2">Uncharacterized protein</fullName>
    </submittedName>
</protein>
<gene>
    <name evidence="2" type="ORF">ARMSODRAFT_983889</name>
</gene>
<evidence type="ECO:0000313" key="3">
    <source>
        <dbReference type="Proteomes" id="UP000218334"/>
    </source>
</evidence>
<evidence type="ECO:0000313" key="2">
    <source>
        <dbReference type="EMBL" id="PBK58382.1"/>
    </source>
</evidence>
<evidence type="ECO:0000256" key="1">
    <source>
        <dbReference type="SAM" id="MobiDB-lite"/>
    </source>
</evidence>
<name>A0A2H3ATZ6_9AGAR</name>
<accession>A0A2H3ATZ6</accession>
<dbReference type="Proteomes" id="UP000218334">
    <property type="component" value="Unassembled WGS sequence"/>
</dbReference>
<dbReference type="EMBL" id="KZ293547">
    <property type="protein sequence ID" value="PBK58382.1"/>
    <property type="molecule type" value="Genomic_DNA"/>
</dbReference>
<proteinExistence type="predicted"/>
<organism evidence="2 3">
    <name type="scientific">Armillaria solidipes</name>
    <dbReference type="NCBI Taxonomy" id="1076256"/>
    <lineage>
        <taxon>Eukaryota</taxon>
        <taxon>Fungi</taxon>
        <taxon>Dikarya</taxon>
        <taxon>Basidiomycota</taxon>
        <taxon>Agaricomycotina</taxon>
        <taxon>Agaricomycetes</taxon>
        <taxon>Agaricomycetidae</taxon>
        <taxon>Agaricales</taxon>
        <taxon>Marasmiineae</taxon>
        <taxon>Physalacriaceae</taxon>
        <taxon>Armillaria</taxon>
    </lineage>
</organism>
<keyword evidence="3" id="KW-1185">Reference proteome</keyword>
<feature type="compositionally biased region" description="Polar residues" evidence="1">
    <location>
        <begin position="84"/>
        <end position="97"/>
    </location>
</feature>
<sequence length="177" mass="20278">MVPFRMQEVKGMFCLFILASRRSLVEWNSNYQARVRIDVDRPPMSMDEPKPAHRRYKQRRVQIHDRLSILHEPNPTGRNLGIGTASNPTRTSPSRLLSPTYGDEIAREVADFGNVNTVRLKDYPLFTSPEKRDDGSVHDDRNASRLNAINSIGRTNLLGSFIDLERCSQLRTKCPLQ</sequence>